<gene>
    <name evidence="5" type="ORF">FHS89_001538</name>
</gene>
<proteinExistence type="predicted"/>
<dbReference type="RefSeq" id="WP_184010227.1">
    <property type="nucleotide sequence ID" value="NZ_JACIJS010000004.1"/>
</dbReference>
<feature type="compositionally biased region" description="Polar residues" evidence="3">
    <location>
        <begin position="11"/>
        <end position="32"/>
    </location>
</feature>
<dbReference type="GO" id="GO:0016747">
    <property type="term" value="F:acyltransferase activity, transferring groups other than amino-acyl groups"/>
    <property type="evidence" value="ECO:0007669"/>
    <property type="project" value="InterPro"/>
</dbReference>
<feature type="compositionally biased region" description="Basic and acidic residues" evidence="3">
    <location>
        <begin position="1"/>
        <end position="10"/>
    </location>
</feature>
<evidence type="ECO:0000313" key="5">
    <source>
        <dbReference type="EMBL" id="MBB5515526.1"/>
    </source>
</evidence>
<name>A0A840X0X2_9RHOB</name>
<reference evidence="5 6" key="1">
    <citation type="submission" date="2020-08" db="EMBL/GenBank/DDBJ databases">
        <title>Genomic Encyclopedia of Type Strains, Phase IV (KMG-IV): sequencing the most valuable type-strain genomes for metagenomic binning, comparative biology and taxonomic classification.</title>
        <authorList>
            <person name="Goeker M."/>
        </authorList>
    </citation>
    <scope>NUCLEOTIDE SEQUENCE [LARGE SCALE GENOMIC DNA]</scope>
    <source>
        <strain evidence="5 6">DSM 103377</strain>
    </source>
</reference>
<sequence>MPMQERRDTPDSQTIASLSPLPQSGPQRTDASQYGGRVGYVIERYHRLDDVPLEEARDLLVEYAIMMHARVVDHGGPDFDWRDHVNSFMHNFPNILPPNGSYLMARDAQGALVGTATLMRVSEDTGEMKHLYVRPEGRRTGLGEALVRARIDDARSLGLRWLVADTFKINRELPALYAKLGFDEVVNSGMSKSAAISPQVVDWMWFYRLDLQK</sequence>
<comment type="caution">
    <text evidence="5">The sequence shown here is derived from an EMBL/GenBank/DDBJ whole genome shotgun (WGS) entry which is preliminary data.</text>
</comment>
<protein>
    <submittedName>
        <fullName evidence="5">GNAT superfamily N-acetyltransferase</fullName>
    </submittedName>
</protein>
<evidence type="ECO:0000256" key="2">
    <source>
        <dbReference type="ARBA" id="ARBA00023315"/>
    </source>
</evidence>
<organism evidence="5 6">
    <name type="scientific">Rubricella aquisinus</name>
    <dbReference type="NCBI Taxonomy" id="2028108"/>
    <lineage>
        <taxon>Bacteria</taxon>
        <taxon>Pseudomonadati</taxon>
        <taxon>Pseudomonadota</taxon>
        <taxon>Alphaproteobacteria</taxon>
        <taxon>Rhodobacterales</taxon>
        <taxon>Paracoccaceae</taxon>
        <taxon>Rubricella</taxon>
    </lineage>
</organism>
<evidence type="ECO:0000259" key="4">
    <source>
        <dbReference type="PROSITE" id="PS51186"/>
    </source>
</evidence>
<dbReference type="AlphaFoldDB" id="A0A840X0X2"/>
<dbReference type="PANTHER" id="PTHR43877">
    <property type="entry name" value="AMINOALKYLPHOSPHONATE N-ACETYLTRANSFERASE-RELATED-RELATED"/>
    <property type="match status" value="1"/>
</dbReference>
<dbReference type="InterPro" id="IPR050832">
    <property type="entry name" value="Bact_Acetyltransf"/>
</dbReference>
<dbReference type="Pfam" id="PF00583">
    <property type="entry name" value="Acetyltransf_1"/>
    <property type="match status" value="1"/>
</dbReference>
<dbReference type="InterPro" id="IPR016181">
    <property type="entry name" value="Acyl_CoA_acyltransferase"/>
</dbReference>
<feature type="domain" description="N-acetyltransferase" evidence="4">
    <location>
        <begin position="51"/>
        <end position="212"/>
    </location>
</feature>
<dbReference type="SUPFAM" id="SSF55729">
    <property type="entry name" value="Acyl-CoA N-acyltransferases (Nat)"/>
    <property type="match status" value="1"/>
</dbReference>
<accession>A0A840X0X2</accession>
<dbReference type="EMBL" id="JACIJS010000004">
    <property type="protein sequence ID" value="MBB5515526.1"/>
    <property type="molecule type" value="Genomic_DNA"/>
</dbReference>
<dbReference type="Proteomes" id="UP000553766">
    <property type="component" value="Unassembled WGS sequence"/>
</dbReference>
<keyword evidence="2" id="KW-0012">Acyltransferase</keyword>
<feature type="region of interest" description="Disordered" evidence="3">
    <location>
        <begin position="1"/>
        <end position="33"/>
    </location>
</feature>
<evidence type="ECO:0000313" key="6">
    <source>
        <dbReference type="Proteomes" id="UP000553766"/>
    </source>
</evidence>
<keyword evidence="6" id="KW-1185">Reference proteome</keyword>
<dbReference type="PROSITE" id="PS51186">
    <property type="entry name" value="GNAT"/>
    <property type="match status" value="1"/>
</dbReference>
<dbReference type="CDD" id="cd04301">
    <property type="entry name" value="NAT_SF"/>
    <property type="match status" value="1"/>
</dbReference>
<evidence type="ECO:0000256" key="1">
    <source>
        <dbReference type="ARBA" id="ARBA00022679"/>
    </source>
</evidence>
<keyword evidence="1 5" id="KW-0808">Transferase</keyword>
<dbReference type="Gene3D" id="3.40.630.30">
    <property type="match status" value="1"/>
</dbReference>
<evidence type="ECO:0000256" key="3">
    <source>
        <dbReference type="SAM" id="MobiDB-lite"/>
    </source>
</evidence>
<dbReference type="InterPro" id="IPR000182">
    <property type="entry name" value="GNAT_dom"/>
</dbReference>